<dbReference type="Proteomes" id="UP000323856">
    <property type="component" value="Unassembled WGS sequence"/>
</dbReference>
<evidence type="ECO:0000313" key="1">
    <source>
        <dbReference type="EMBL" id="KAA0979824.1"/>
    </source>
</evidence>
<proteinExistence type="predicted"/>
<reference evidence="1 2" key="1">
    <citation type="submission" date="2019-07" db="EMBL/GenBank/DDBJ databases">
        <title>Analysis of the biochemical properties, biological activity and biotechnological potential of siderophores and biosurfactants produced by Antarctic psychrotolerant bacteria.</title>
        <authorList>
            <person name="Styczynski M."/>
            <person name="Krucon T."/>
            <person name="Decewicz P."/>
            <person name="Dziewit L."/>
        </authorList>
    </citation>
    <scope>NUCLEOTIDE SEQUENCE [LARGE SCALE GENOMIC DNA]</scope>
    <source>
        <strain evidence="1 2">ANT_H27</strain>
    </source>
</reference>
<dbReference type="EMBL" id="VOBL01000001">
    <property type="protein sequence ID" value="KAA0979824.1"/>
    <property type="molecule type" value="Genomic_DNA"/>
</dbReference>
<dbReference type="OrthoDB" id="4947704at2"/>
<organism evidence="1 2">
    <name type="scientific">Paeniglutamicibacter gangotriensis</name>
    <dbReference type="NCBI Taxonomy" id="254787"/>
    <lineage>
        <taxon>Bacteria</taxon>
        <taxon>Bacillati</taxon>
        <taxon>Actinomycetota</taxon>
        <taxon>Actinomycetes</taxon>
        <taxon>Micrococcales</taxon>
        <taxon>Micrococcaceae</taxon>
        <taxon>Paeniglutamicibacter</taxon>
    </lineage>
</organism>
<evidence type="ECO:0008006" key="3">
    <source>
        <dbReference type="Google" id="ProtNLM"/>
    </source>
</evidence>
<comment type="caution">
    <text evidence="1">The sequence shown here is derived from an EMBL/GenBank/DDBJ whole genome shotgun (WGS) entry which is preliminary data.</text>
</comment>
<gene>
    <name evidence="1" type="ORF">FQ154_01290</name>
</gene>
<dbReference type="RefSeq" id="WP_007272711.1">
    <property type="nucleotide sequence ID" value="NZ_JBITUG010000002.1"/>
</dbReference>
<dbReference type="AlphaFoldDB" id="A0A5B0ELD6"/>
<name>A0A5B0ELD6_9MICC</name>
<evidence type="ECO:0000313" key="2">
    <source>
        <dbReference type="Proteomes" id="UP000323856"/>
    </source>
</evidence>
<protein>
    <recommendedName>
        <fullName evidence="3">Ketohydroxyglutarate aldolase</fullName>
    </recommendedName>
</protein>
<accession>A0A5B0ELD6</accession>
<sequence length="88" mass="9220">MDETRGTTPAQSVTFIVTLQEHYLGRVQEVTEGLEAAGLTIDKVLGTLGQVVGHGDDSGRARMAGVLGVESVVAERRFGIAPPDSGIQ</sequence>